<feature type="region of interest" description="Disordered" evidence="9">
    <location>
        <begin position="47"/>
        <end position="100"/>
    </location>
</feature>
<evidence type="ECO:0000256" key="2">
    <source>
        <dbReference type="ARBA" id="ARBA00010793"/>
    </source>
</evidence>
<evidence type="ECO:0000256" key="1">
    <source>
        <dbReference type="ARBA" id="ARBA00004508"/>
    </source>
</evidence>
<evidence type="ECO:0000256" key="5">
    <source>
        <dbReference type="ARBA" id="ARBA00022692"/>
    </source>
</evidence>
<protein>
    <submittedName>
        <fullName evidence="10">Uncharacterized protein</fullName>
    </submittedName>
</protein>
<sequence length="692" mass="76134">MLSQMHIIYRPLSLRPAATMLPLRACSLTRSPLSAVWKKERTPKELQILTAKDSHPKIISGGDPPSRGGGGGGGRGGGGGGGRGGGPGGGRGGGHHSDHFGDDRSSEFMTRWMSDTGFPYKLKLEFSMLIVCSIMVEVIYRRERLLNEWPVAFIRVLGMAYANRYLVWTLAPSLSSRYLPNNMFERNYYPLVSFDFISRALSFVRTMLLLGRVGGVLGTLECALSLRTRPTTLTPLKTILAFAATFGININLSYHLICGFDTLVVERESAGVAFLLSTLISCVFAMADVCSYSRTYRGIVKFSRIWFGPPSCSVSPLSLPKSIPVLECDDIVGSCTLSQQGLLSPCRARNCFGRAASSSTLVVDGGGDAISSLERCFLAPPDFGPVMKSVQYSAFGTATLEKSELDYTTTMQDQTESSPELFDRKFVDSVLNEWGKVMMDLPAGFRLAYEMGLVSSAEMVEFLATNARPTIARLIARSLPQGLSREFNGRLIADPAFLHRLLLEQATTFGFTLCSEMKNRGESSNYALMQDKAGMASCSDQNTHCDSLQRLLLYQRLLPLKRKLSETIPSAFVHGARFGLSASMRYQLLCGFERLVIDQFDVIGVSLFFCATMRVLNVQLGETWFPLGQSNDNLKAYIRPSEGVSQSSKWFQFKKAIVSASGIKQGQNDDSEAPLPKGRRKRVVKRRVLATI</sequence>
<dbReference type="PANTHER" id="PTHR31038:SF2">
    <property type="entry name" value="PROTEIN RETICULATA-RELATED 1, CHLOROPLASTIC"/>
    <property type="match status" value="1"/>
</dbReference>
<evidence type="ECO:0000256" key="8">
    <source>
        <dbReference type="ARBA" id="ARBA00023136"/>
    </source>
</evidence>
<dbReference type="AlphaFoldDB" id="A0AAV6WZS6"/>
<dbReference type="GO" id="GO:0009706">
    <property type="term" value="C:chloroplast inner membrane"/>
    <property type="evidence" value="ECO:0007669"/>
    <property type="project" value="TreeGrafter"/>
</dbReference>
<feature type="compositionally biased region" description="Gly residues" evidence="9">
    <location>
        <begin position="67"/>
        <end position="92"/>
    </location>
</feature>
<dbReference type="GO" id="GO:0099402">
    <property type="term" value="P:plant organ development"/>
    <property type="evidence" value="ECO:0007669"/>
    <property type="project" value="TreeGrafter"/>
</dbReference>
<comment type="similarity">
    <text evidence="2">Belongs to the RETICULATA family.</text>
</comment>
<dbReference type="Pfam" id="PF11891">
    <property type="entry name" value="RETICULATA-like"/>
    <property type="match status" value="2"/>
</dbReference>
<keyword evidence="6" id="KW-0809">Transit peptide</keyword>
<evidence type="ECO:0000313" key="10">
    <source>
        <dbReference type="EMBL" id="KAG8373187.1"/>
    </source>
</evidence>
<evidence type="ECO:0000256" key="3">
    <source>
        <dbReference type="ARBA" id="ARBA00022528"/>
    </source>
</evidence>
<evidence type="ECO:0000256" key="7">
    <source>
        <dbReference type="ARBA" id="ARBA00022989"/>
    </source>
</evidence>
<dbReference type="Proteomes" id="UP000826271">
    <property type="component" value="Unassembled WGS sequence"/>
</dbReference>
<reference evidence="10" key="1">
    <citation type="submission" date="2019-10" db="EMBL/GenBank/DDBJ databases">
        <authorList>
            <person name="Zhang R."/>
            <person name="Pan Y."/>
            <person name="Wang J."/>
            <person name="Ma R."/>
            <person name="Yu S."/>
        </authorList>
    </citation>
    <scope>NUCLEOTIDE SEQUENCE</scope>
    <source>
        <strain evidence="10">LA-IB0</strain>
        <tissue evidence="10">Leaf</tissue>
    </source>
</reference>
<evidence type="ECO:0000313" key="11">
    <source>
        <dbReference type="Proteomes" id="UP000826271"/>
    </source>
</evidence>
<evidence type="ECO:0000256" key="4">
    <source>
        <dbReference type="ARBA" id="ARBA00022640"/>
    </source>
</evidence>
<comment type="subcellular location">
    <subcellularLocation>
        <location evidence="1">Plastid</location>
        <location evidence="1">Chloroplast membrane</location>
        <topology evidence="1">Multi-pass membrane protein</topology>
    </subcellularLocation>
</comment>
<accession>A0AAV6WZS6</accession>
<dbReference type="EMBL" id="WHWC01000012">
    <property type="protein sequence ID" value="KAG8373187.1"/>
    <property type="molecule type" value="Genomic_DNA"/>
</dbReference>
<dbReference type="InterPro" id="IPR021825">
    <property type="entry name" value="RETICULATA-related"/>
</dbReference>
<proteinExistence type="inferred from homology"/>
<keyword evidence="11" id="KW-1185">Reference proteome</keyword>
<keyword evidence="8" id="KW-0472">Membrane</keyword>
<name>A0AAV6WZS6_9LAMI</name>
<evidence type="ECO:0000256" key="6">
    <source>
        <dbReference type="ARBA" id="ARBA00022946"/>
    </source>
</evidence>
<keyword evidence="4" id="KW-0934">Plastid</keyword>
<gene>
    <name evidence="10" type="ORF">BUALT_Bualt12G0145000</name>
</gene>
<comment type="caution">
    <text evidence="10">The sequence shown here is derived from an EMBL/GenBank/DDBJ whole genome shotgun (WGS) entry which is preliminary data.</text>
</comment>
<keyword evidence="3" id="KW-0150">Chloroplast</keyword>
<dbReference type="PANTHER" id="PTHR31038">
    <property type="entry name" value="EXPRESSED PROTEIN-RELATED"/>
    <property type="match status" value="1"/>
</dbReference>
<evidence type="ECO:0000256" key="9">
    <source>
        <dbReference type="SAM" id="MobiDB-lite"/>
    </source>
</evidence>
<organism evidence="10 11">
    <name type="scientific">Buddleja alternifolia</name>
    <dbReference type="NCBI Taxonomy" id="168488"/>
    <lineage>
        <taxon>Eukaryota</taxon>
        <taxon>Viridiplantae</taxon>
        <taxon>Streptophyta</taxon>
        <taxon>Embryophyta</taxon>
        <taxon>Tracheophyta</taxon>
        <taxon>Spermatophyta</taxon>
        <taxon>Magnoliopsida</taxon>
        <taxon>eudicotyledons</taxon>
        <taxon>Gunneridae</taxon>
        <taxon>Pentapetalae</taxon>
        <taxon>asterids</taxon>
        <taxon>lamiids</taxon>
        <taxon>Lamiales</taxon>
        <taxon>Scrophulariaceae</taxon>
        <taxon>Buddlejeae</taxon>
        <taxon>Buddleja</taxon>
    </lineage>
</organism>
<keyword evidence="7" id="KW-1133">Transmembrane helix</keyword>
<keyword evidence="5" id="KW-0812">Transmembrane</keyword>